<dbReference type="InterPro" id="IPR011009">
    <property type="entry name" value="Kinase-like_dom_sf"/>
</dbReference>
<dbReference type="GeneID" id="63677174"/>
<dbReference type="Gene3D" id="1.10.510.10">
    <property type="entry name" value="Transferase(Phosphotransferase) domain 1"/>
    <property type="match status" value="1"/>
</dbReference>
<gene>
    <name evidence="10" type="ORF">SPBR_03965</name>
</gene>
<keyword evidence="3" id="KW-0808">Transferase</keyword>
<evidence type="ECO:0000256" key="1">
    <source>
        <dbReference type="ARBA" id="ARBA00012513"/>
    </source>
</evidence>
<dbReference type="SUPFAM" id="SSF56112">
    <property type="entry name" value="Protein kinase-like (PK-like)"/>
    <property type="match status" value="1"/>
</dbReference>
<dbReference type="InterPro" id="IPR053235">
    <property type="entry name" value="Ser_Thr_kinase"/>
</dbReference>
<dbReference type="AlphaFoldDB" id="A0A0C2J8I1"/>
<dbReference type="RefSeq" id="XP_040623315.1">
    <property type="nucleotide sequence ID" value="XM_040762253.1"/>
</dbReference>
<dbReference type="HOGENOM" id="CLU_000288_31_3_1"/>
<dbReference type="Proteomes" id="UP000031575">
    <property type="component" value="Unassembled WGS sequence"/>
</dbReference>
<evidence type="ECO:0000256" key="3">
    <source>
        <dbReference type="ARBA" id="ARBA00022679"/>
    </source>
</evidence>
<keyword evidence="2" id="KW-0723">Serine/threonine-protein kinase</keyword>
<comment type="caution">
    <text evidence="10">The sequence shown here is derived from an EMBL/GenBank/DDBJ whole genome shotgun (WGS) entry which is preliminary data.</text>
</comment>
<dbReference type="OrthoDB" id="1668230at2759"/>
<name>A0A0C2J8I1_9PEZI</name>
<comment type="catalytic activity">
    <reaction evidence="8">
        <text>L-seryl-[protein] + ATP = O-phospho-L-seryl-[protein] + ADP + H(+)</text>
        <dbReference type="Rhea" id="RHEA:17989"/>
        <dbReference type="Rhea" id="RHEA-COMP:9863"/>
        <dbReference type="Rhea" id="RHEA-COMP:11604"/>
        <dbReference type="ChEBI" id="CHEBI:15378"/>
        <dbReference type="ChEBI" id="CHEBI:29999"/>
        <dbReference type="ChEBI" id="CHEBI:30616"/>
        <dbReference type="ChEBI" id="CHEBI:83421"/>
        <dbReference type="ChEBI" id="CHEBI:456216"/>
        <dbReference type="EC" id="2.7.11.1"/>
    </reaction>
</comment>
<dbReference type="PROSITE" id="PS50011">
    <property type="entry name" value="PROTEIN_KINASE_DOM"/>
    <property type="match status" value="1"/>
</dbReference>
<dbReference type="InterPro" id="IPR000719">
    <property type="entry name" value="Prot_kinase_dom"/>
</dbReference>
<evidence type="ECO:0000256" key="6">
    <source>
        <dbReference type="ARBA" id="ARBA00022840"/>
    </source>
</evidence>
<evidence type="ECO:0000259" key="9">
    <source>
        <dbReference type="PROSITE" id="PS50011"/>
    </source>
</evidence>
<evidence type="ECO:0000313" key="10">
    <source>
        <dbReference type="EMBL" id="KIH95305.1"/>
    </source>
</evidence>
<evidence type="ECO:0000256" key="7">
    <source>
        <dbReference type="ARBA" id="ARBA00047899"/>
    </source>
</evidence>
<proteinExistence type="predicted"/>
<evidence type="ECO:0000256" key="8">
    <source>
        <dbReference type="ARBA" id="ARBA00048679"/>
    </source>
</evidence>
<evidence type="ECO:0000313" key="11">
    <source>
        <dbReference type="Proteomes" id="UP000031575"/>
    </source>
</evidence>
<evidence type="ECO:0000256" key="5">
    <source>
        <dbReference type="ARBA" id="ARBA00022777"/>
    </source>
</evidence>
<protein>
    <recommendedName>
        <fullName evidence="1">non-specific serine/threonine protein kinase</fullName>
        <ecNumber evidence="1">2.7.11.1</ecNumber>
    </recommendedName>
</protein>
<reference evidence="10 11" key="1">
    <citation type="journal article" date="2014" name="BMC Genomics">
        <title>Comparative genomics of the major fungal agents of human and animal Sporotrichosis: Sporothrix schenckii and Sporothrix brasiliensis.</title>
        <authorList>
            <person name="Teixeira M.M."/>
            <person name="de Almeida L.G."/>
            <person name="Kubitschek-Barreira P."/>
            <person name="Alves F.L."/>
            <person name="Kioshima E.S."/>
            <person name="Abadio A.K."/>
            <person name="Fernandes L."/>
            <person name="Derengowski L.S."/>
            <person name="Ferreira K.S."/>
            <person name="Souza R.C."/>
            <person name="Ruiz J.C."/>
            <person name="de Andrade N.C."/>
            <person name="Paes H.C."/>
            <person name="Nicola A.M."/>
            <person name="Albuquerque P."/>
            <person name="Gerber A.L."/>
            <person name="Martins V.P."/>
            <person name="Peconick L.D."/>
            <person name="Neto A.V."/>
            <person name="Chaucanez C.B."/>
            <person name="Silva P.A."/>
            <person name="Cunha O.L."/>
            <person name="de Oliveira F.F."/>
            <person name="dos Santos T.C."/>
            <person name="Barros A.L."/>
            <person name="Soares M.A."/>
            <person name="de Oliveira L.M."/>
            <person name="Marini M.M."/>
            <person name="Villalobos-Duno H."/>
            <person name="Cunha M.M."/>
            <person name="de Hoog S."/>
            <person name="da Silveira J.F."/>
            <person name="Henrissat B."/>
            <person name="Nino-Vega G.A."/>
            <person name="Cisalpino P.S."/>
            <person name="Mora-Montes H.M."/>
            <person name="Almeida S.R."/>
            <person name="Stajich J.E."/>
            <person name="Lopes-Bezerra L.M."/>
            <person name="Vasconcelos A.T."/>
            <person name="Felipe M.S."/>
        </authorList>
    </citation>
    <scope>NUCLEOTIDE SEQUENCE [LARGE SCALE GENOMIC DNA]</scope>
    <source>
        <strain evidence="10 11">5110</strain>
    </source>
</reference>
<dbReference type="GO" id="GO:0004674">
    <property type="term" value="F:protein serine/threonine kinase activity"/>
    <property type="evidence" value="ECO:0007669"/>
    <property type="project" value="UniProtKB-KW"/>
</dbReference>
<dbReference type="Pfam" id="PF00069">
    <property type="entry name" value="Pkinase"/>
    <property type="match status" value="1"/>
</dbReference>
<comment type="catalytic activity">
    <reaction evidence="7">
        <text>L-threonyl-[protein] + ATP = O-phospho-L-threonyl-[protein] + ADP + H(+)</text>
        <dbReference type="Rhea" id="RHEA:46608"/>
        <dbReference type="Rhea" id="RHEA-COMP:11060"/>
        <dbReference type="Rhea" id="RHEA-COMP:11605"/>
        <dbReference type="ChEBI" id="CHEBI:15378"/>
        <dbReference type="ChEBI" id="CHEBI:30013"/>
        <dbReference type="ChEBI" id="CHEBI:30616"/>
        <dbReference type="ChEBI" id="CHEBI:61977"/>
        <dbReference type="ChEBI" id="CHEBI:456216"/>
        <dbReference type="EC" id="2.7.11.1"/>
    </reaction>
</comment>
<dbReference type="PANTHER" id="PTHR24361:SF433">
    <property type="entry name" value="PROTEIN KINASE DOMAIN-CONTAINING PROTEIN"/>
    <property type="match status" value="1"/>
</dbReference>
<keyword evidence="6" id="KW-0067">ATP-binding</keyword>
<keyword evidence="11" id="KW-1185">Reference proteome</keyword>
<evidence type="ECO:0000256" key="2">
    <source>
        <dbReference type="ARBA" id="ARBA00022527"/>
    </source>
</evidence>
<dbReference type="EMBL" id="AWTV01000001">
    <property type="protein sequence ID" value="KIH95305.1"/>
    <property type="molecule type" value="Genomic_DNA"/>
</dbReference>
<dbReference type="SMART" id="SM00220">
    <property type="entry name" value="S_TKc"/>
    <property type="match status" value="1"/>
</dbReference>
<dbReference type="VEuPathDB" id="FungiDB:SPBR_03965"/>
<dbReference type="PANTHER" id="PTHR24361">
    <property type="entry name" value="MITOGEN-ACTIVATED KINASE KINASE KINASE"/>
    <property type="match status" value="1"/>
</dbReference>
<accession>A0A0C2J8I1</accession>
<dbReference type="GO" id="GO:0005737">
    <property type="term" value="C:cytoplasm"/>
    <property type="evidence" value="ECO:0007669"/>
    <property type="project" value="TreeGrafter"/>
</dbReference>
<keyword evidence="5" id="KW-0418">Kinase</keyword>
<keyword evidence="4" id="KW-0547">Nucleotide-binding</keyword>
<organism evidence="10 11">
    <name type="scientific">Sporothrix brasiliensis 5110</name>
    <dbReference type="NCBI Taxonomy" id="1398154"/>
    <lineage>
        <taxon>Eukaryota</taxon>
        <taxon>Fungi</taxon>
        <taxon>Dikarya</taxon>
        <taxon>Ascomycota</taxon>
        <taxon>Pezizomycotina</taxon>
        <taxon>Sordariomycetes</taxon>
        <taxon>Sordariomycetidae</taxon>
        <taxon>Ophiostomatales</taxon>
        <taxon>Ophiostomataceae</taxon>
        <taxon>Sporothrix</taxon>
    </lineage>
</organism>
<dbReference type="GO" id="GO:0005524">
    <property type="term" value="F:ATP binding"/>
    <property type="evidence" value="ECO:0007669"/>
    <property type="project" value="UniProtKB-KW"/>
</dbReference>
<feature type="domain" description="Protein kinase" evidence="9">
    <location>
        <begin position="22"/>
        <end position="317"/>
    </location>
</feature>
<evidence type="ECO:0000256" key="4">
    <source>
        <dbReference type="ARBA" id="ARBA00022741"/>
    </source>
</evidence>
<dbReference type="EC" id="2.7.11.1" evidence="1"/>
<sequence length="345" mass="38873">MAHDETMTIQTCETFDPAEKARQLETMIGCGISGIVHLTPCGTMVKKSNAQWRHSPAMRCKQLRNEIAIYKKLPQNHPRLVRFCDSFDDGAMDVWMTLEYMPNGTLEEYLRGYKKFGGDDKFKLKGETYPDFEARIRRRHDSLTLRQRARWCLEAADGIVLLHAYKVIHADIKPENMGVDANLGVRIFDLGSSSLGDQPALGLESTRYFMPRESWDVYSVTTDCFAVGSSIYHIVTGYRPYDAMPDDEVAARFERHEFPDLSGQTTEYEAKYAKDGDTVGVSPVTGQLLFADTIRKCWFGEFATAADVLEALKEEVVATFSGDDLAFIEDASGLKVRVDGARQEI</sequence>